<dbReference type="InterPro" id="IPR045078">
    <property type="entry name" value="TST/MPST-like"/>
</dbReference>
<dbReference type="PROSITE" id="PS50206">
    <property type="entry name" value="RHODANESE_3"/>
    <property type="match status" value="2"/>
</dbReference>
<dbReference type="EMBL" id="BAAAEW010000002">
    <property type="protein sequence ID" value="GAA0739855.1"/>
    <property type="molecule type" value="Genomic_DNA"/>
</dbReference>
<dbReference type="CDD" id="cd01448">
    <property type="entry name" value="TST_Repeat_1"/>
    <property type="match status" value="1"/>
</dbReference>
<dbReference type="InterPro" id="IPR001763">
    <property type="entry name" value="Rhodanese-like_dom"/>
</dbReference>
<evidence type="ECO:0000256" key="2">
    <source>
        <dbReference type="ARBA" id="ARBA00022737"/>
    </source>
</evidence>
<protein>
    <submittedName>
        <fullName evidence="4">Sulfurtransferase</fullName>
    </submittedName>
</protein>
<dbReference type="Proteomes" id="UP001500279">
    <property type="component" value="Unassembled WGS sequence"/>
</dbReference>
<reference evidence="4 5" key="1">
    <citation type="journal article" date="2019" name="Int. J. Syst. Evol. Microbiol.">
        <title>The Global Catalogue of Microorganisms (GCM) 10K type strain sequencing project: providing services to taxonomists for standard genome sequencing and annotation.</title>
        <authorList>
            <consortium name="The Broad Institute Genomics Platform"/>
            <consortium name="The Broad Institute Genome Sequencing Center for Infectious Disease"/>
            <person name="Wu L."/>
            <person name="Ma J."/>
        </authorList>
    </citation>
    <scope>NUCLEOTIDE SEQUENCE [LARGE SCALE GENOMIC DNA]</scope>
    <source>
        <strain evidence="4 5">JCM 15503</strain>
    </source>
</reference>
<gene>
    <name evidence="4" type="ORF">GCM10009107_00950</name>
</gene>
<keyword evidence="1" id="KW-0808">Transferase</keyword>
<keyword evidence="2" id="KW-0677">Repeat</keyword>
<dbReference type="Pfam" id="PF00581">
    <property type="entry name" value="Rhodanese"/>
    <property type="match status" value="2"/>
</dbReference>
<dbReference type="SMART" id="SM00450">
    <property type="entry name" value="RHOD"/>
    <property type="match status" value="2"/>
</dbReference>
<dbReference type="RefSeq" id="WP_231012776.1">
    <property type="nucleotide sequence ID" value="NZ_BAAAEW010000002.1"/>
</dbReference>
<comment type="caution">
    <text evidence="4">The sequence shown here is derived from an EMBL/GenBank/DDBJ whole genome shotgun (WGS) entry which is preliminary data.</text>
</comment>
<accession>A0ABN1JHG7</accession>
<sequence length="289" mass="30473">MSTAAKPWAPLITAEQLQALLQQTPPPLLLDCSFDLADSGAGERAFLDRHIAGARYAHLEHELSAPKSPEGSIRGGRHPLPTREAFAEVAASWGLTPERGVVCYDQQGGPYAARAWWMLRWLGHGAVAVLDGGLAAWQAAGGPVESGEAAPAQPASSYPLGDTTMPTVQADTLLRQLGRVTVLDARAGERFRGETEPLDAVAGHIPGALNRFFKDNLGSDGRFLPAAALRATFEAMGLKPGQVVNQCGSGVTACHNLLALEHAGMNGSALYPGSWSEWSADPARPVARS</sequence>
<dbReference type="Gene3D" id="3.40.250.10">
    <property type="entry name" value="Rhodanese-like domain"/>
    <property type="match status" value="2"/>
</dbReference>
<proteinExistence type="predicted"/>
<dbReference type="PANTHER" id="PTHR11364:SF27">
    <property type="entry name" value="SULFURTRANSFERASE"/>
    <property type="match status" value="1"/>
</dbReference>
<organism evidence="4 5">
    <name type="scientific">Ideonella azotifigens</name>
    <dbReference type="NCBI Taxonomy" id="513160"/>
    <lineage>
        <taxon>Bacteria</taxon>
        <taxon>Pseudomonadati</taxon>
        <taxon>Pseudomonadota</taxon>
        <taxon>Betaproteobacteria</taxon>
        <taxon>Burkholderiales</taxon>
        <taxon>Sphaerotilaceae</taxon>
        <taxon>Ideonella</taxon>
    </lineage>
</organism>
<evidence type="ECO:0000259" key="3">
    <source>
        <dbReference type="PROSITE" id="PS50206"/>
    </source>
</evidence>
<name>A0ABN1JHG7_9BURK</name>
<dbReference type="CDD" id="cd01449">
    <property type="entry name" value="TST_Repeat_2"/>
    <property type="match status" value="1"/>
</dbReference>
<dbReference type="InterPro" id="IPR036873">
    <property type="entry name" value="Rhodanese-like_dom_sf"/>
</dbReference>
<feature type="domain" description="Rhodanese" evidence="3">
    <location>
        <begin position="176"/>
        <end position="287"/>
    </location>
</feature>
<dbReference type="SUPFAM" id="SSF52821">
    <property type="entry name" value="Rhodanese/Cell cycle control phosphatase"/>
    <property type="match status" value="2"/>
</dbReference>
<feature type="domain" description="Rhodanese" evidence="3">
    <location>
        <begin position="23"/>
        <end position="146"/>
    </location>
</feature>
<keyword evidence="5" id="KW-1185">Reference proteome</keyword>
<evidence type="ECO:0000313" key="4">
    <source>
        <dbReference type="EMBL" id="GAA0739855.1"/>
    </source>
</evidence>
<dbReference type="PANTHER" id="PTHR11364">
    <property type="entry name" value="THIOSULFATE SULFERTANSFERASE"/>
    <property type="match status" value="1"/>
</dbReference>
<evidence type="ECO:0000313" key="5">
    <source>
        <dbReference type="Proteomes" id="UP001500279"/>
    </source>
</evidence>
<evidence type="ECO:0000256" key="1">
    <source>
        <dbReference type="ARBA" id="ARBA00022679"/>
    </source>
</evidence>